<keyword evidence="2" id="KW-1185">Reference proteome</keyword>
<sequence>MLPSFKSKVGMVMDTAGVITAAAAITTDGVVVITTVGGTITTGEAFNLVRIVRDGRVRVPLIVCWRKTPLGNPGMRRLFAHPSKPEGPRAATP</sequence>
<gene>
    <name evidence="1" type="ORF">JQ615_35835</name>
</gene>
<dbReference type="Proteomes" id="UP001315278">
    <property type="component" value="Unassembled WGS sequence"/>
</dbReference>
<protein>
    <submittedName>
        <fullName evidence="1">Uncharacterized protein</fullName>
    </submittedName>
</protein>
<dbReference type="RefSeq" id="WP_212495017.1">
    <property type="nucleotide sequence ID" value="NZ_JAFCJH010000061.1"/>
</dbReference>
<evidence type="ECO:0000313" key="1">
    <source>
        <dbReference type="EMBL" id="MBR0800746.1"/>
    </source>
</evidence>
<dbReference type="EMBL" id="JAFCJH010000061">
    <property type="protein sequence ID" value="MBR0800746.1"/>
    <property type="molecule type" value="Genomic_DNA"/>
</dbReference>
<accession>A0ABS5FWX6</accession>
<reference evidence="2" key="1">
    <citation type="journal article" date="2021" name="ISME J.">
        <title>Evolutionary origin and ecological implication of a unique nif island in free-living Bradyrhizobium lineages.</title>
        <authorList>
            <person name="Tao J."/>
        </authorList>
    </citation>
    <scope>NUCLEOTIDE SEQUENCE [LARGE SCALE GENOMIC DNA]</scope>
    <source>
        <strain evidence="2">SZCCT0434</strain>
    </source>
</reference>
<name>A0ABS5FWX6_9BRAD</name>
<evidence type="ECO:0000313" key="2">
    <source>
        <dbReference type="Proteomes" id="UP001315278"/>
    </source>
</evidence>
<comment type="caution">
    <text evidence="1">The sequence shown here is derived from an EMBL/GenBank/DDBJ whole genome shotgun (WGS) entry which is preliminary data.</text>
</comment>
<organism evidence="1 2">
    <name type="scientific">Bradyrhizobium jicamae</name>
    <dbReference type="NCBI Taxonomy" id="280332"/>
    <lineage>
        <taxon>Bacteria</taxon>
        <taxon>Pseudomonadati</taxon>
        <taxon>Pseudomonadota</taxon>
        <taxon>Alphaproteobacteria</taxon>
        <taxon>Hyphomicrobiales</taxon>
        <taxon>Nitrobacteraceae</taxon>
        <taxon>Bradyrhizobium</taxon>
    </lineage>
</organism>
<proteinExistence type="predicted"/>